<feature type="region of interest" description="Disordered" evidence="7">
    <location>
        <begin position="263"/>
        <end position="307"/>
    </location>
</feature>
<evidence type="ECO:0000256" key="5">
    <source>
        <dbReference type="ARBA" id="ARBA00022691"/>
    </source>
</evidence>
<dbReference type="SUPFAM" id="SSF82199">
    <property type="entry name" value="SET domain"/>
    <property type="match status" value="1"/>
</dbReference>
<dbReference type="GO" id="GO:0032259">
    <property type="term" value="P:methylation"/>
    <property type="evidence" value="ECO:0007669"/>
    <property type="project" value="UniProtKB-KW"/>
</dbReference>
<gene>
    <name evidence="12" type="ORF">H6P81_021028</name>
</gene>
<dbReference type="Proteomes" id="UP000825729">
    <property type="component" value="Unassembled WGS sequence"/>
</dbReference>
<dbReference type="InterPro" id="IPR046341">
    <property type="entry name" value="SET_dom_sf"/>
</dbReference>
<dbReference type="PROSITE" id="PS50867">
    <property type="entry name" value="PRE_SET"/>
    <property type="match status" value="1"/>
</dbReference>
<evidence type="ECO:0000256" key="1">
    <source>
        <dbReference type="ARBA" id="ARBA00004286"/>
    </source>
</evidence>
<dbReference type="InterPro" id="IPR001214">
    <property type="entry name" value="SET_dom"/>
</dbReference>
<feature type="domain" description="SET" evidence="9">
    <location>
        <begin position="1529"/>
        <end position="1661"/>
    </location>
</feature>
<sequence>MEVLSCSEVQYVGETNCPQRSSDVKQPTEKHEGVELRLVDSTQIKRSNDKLPLDINKGEQPSIELDCTPPIPFVVQSDNSNGLLDVNISQHSSNGKLLNGVTLHLDGLSNDFNERKSNLLISDSSGQNGCALANGTHIEAAILGSEGYGDEAVSPKLDSCSDPSESQLPGILSQAIQSGRSDISTELERIFPGLEEIQKDEQIDDKRVVQVGQSHDTFQNVVSDVQHNKADLTSSSLEPSHALDKEYGELCMRKSVFHGGNKDNKFEQVNLEPQNKNHESAALNKKETDVPNGKRLTDGSSLDAESQEQDETVALWVKWRGKWQAGIRCARADWPMATVKAKPTHGRKKYFVVFFPNTRTHSWADMLLVRPISDLPEPLAYGTHSSGLEMVKDLTTPHRYIMQKLAVSMLNVSDQLHTEAVIEKARQVAAWKEFALEAYHCETYSDLGKMLLKLHNMILSAYIDPDWVEQSFDTWVNCCEHAQTAESVETLMKELVESVLWDQVETLWDAPVQPELGSEWKTWKQEVLKWFSTSHPPLAAPGPGESSELRNCDESSTSSGPNISRKRPKLEVRRAEAHYSQVDMETDQVNIDSGFFNSGHSENVIMKEESFTDYPSGGGDGWVEIVVEAGNPDFSRNADEAGPQLDTGSGTKVLVDAHHGSHATNKYRQCMAFIAAKGRQCGRWANDGEVYCCVHLNCRYAEKSAKVEETPPSVSNAMCEGTTNHGERCKHRARLGSLYCKKHRPQGSQLGGGNSSVPSGNDLKRKFSEANSLENLPTPEIITGKEIVLVGDQRPFTGNLNAAFEVEAPVERNDLIERPSENCGASSSATVEGYVEEWPRCIVWGPENNSQCPERAKLHTLYCEKHRPNFLKRARNGKSRIISKEYFLDLLRNCTSRNQKVQLHQACELLYGFMKSALNRRNRVSKEHLMEWILSEASKDLSVGDYLVRLVSLEREKIGRLWRFVAEKSRQGSSSLSQQVVLHVPAQDRTKNVATVKCKICTEDFPDDQTLGAHWMDVHKKEAQWLFRGYACAICMNSFTNRKVLEVHVKEKHKIQSLDQCILFQCMPCGDHFVNPEQLWVHVLSFHSMEFRLRASSEQQIRVTVQQAGPQTLSEPGKHPPCETNDATDNNVEIQDGARRFICRFCGLKFDLLPDLGRHHQAAHMGPNATGHFPPKRRSLFSASSRLRPGRPRFKKGLGGAFPSGNSSSFSLKKQLQGTNSLSSSGLKLLTQVSEVADFERSIESQCSAVAEVLFKDIKQTKCRPTNLELLSVARSTCCKVALLSVLEQTFGVLPERLYLKAAKLCSELNIQVEWHQEGFICPQGCAQVTQPDGLLPLDSLPDALPESSYKECGLAHADFFGDWEMEEYHHVITSKHLEKPRRKVTILCEDVSFGRERTPVACVVDEDLEFQPDLNGQKAHWSMPWEGFTYVTERLLDPSLGLDTKSSQLGCACPHTNCSPETCDHVYLFDNDYESAKDILGRPMHGRFPYDEVGRIILEEGYLVYECNSMCSCDRTCRNRVLQNGVQLKLEIFKTKKKGWAVRAGETIPRGTFVCEYIGEVLNDQEADKRGKRYDDEGCSYLYDIDAHIDDMGGMNEGSVPYVIDATKYGNVARFINHSCSPNLVNYQVLVESMDCQLAHIGLYANRDIVKGEELAYDYRYKLLPGSGCPCHCGASNCRGRLY</sequence>
<dbReference type="Pfam" id="PF05033">
    <property type="entry name" value="Pre-SET"/>
    <property type="match status" value="1"/>
</dbReference>
<feature type="domain" description="C2H2-type" evidence="8">
    <location>
        <begin position="1141"/>
        <end position="1169"/>
    </location>
</feature>
<dbReference type="PROSITE" id="PS50157">
    <property type="entry name" value="ZINC_FINGER_C2H2_2"/>
    <property type="match status" value="4"/>
</dbReference>
<dbReference type="GO" id="GO:0005634">
    <property type="term" value="C:nucleus"/>
    <property type="evidence" value="ECO:0007669"/>
    <property type="project" value="InterPro"/>
</dbReference>
<evidence type="ECO:0000259" key="11">
    <source>
        <dbReference type="PROSITE" id="PS50868"/>
    </source>
</evidence>
<evidence type="ECO:0000256" key="7">
    <source>
        <dbReference type="SAM" id="MobiDB-lite"/>
    </source>
</evidence>
<dbReference type="InterPro" id="IPR003616">
    <property type="entry name" value="Post-SET_dom"/>
</dbReference>
<keyword evidence="2" id="KW-0158">Chromosome</keyword>
<feature type="compositionally biased region" description="Basic and acidic residues" evidence="7">
    <location>
        <begin position="275"/>
        <end position="289"/>
    </location>
</feature>
<evidence type="ECO:0000259" key="10">
    <source>
        <dbReference type="PROSITE" id="PS50867"/>
    </source>
</evidence>
<dbReference type="InterPro" id="IPR040689">
    <property type="entry name" value="SUVR5_Znf-C2H2_3rpt"/>
</dbReference>
<evidence type="ECO:0000256" key="4">
    <source>
        <dbReference type="ARBA" id="ARBA00022679"/>
    </source>
</evidence>
<keyword evidence="6" id="KW-0863">Zinc-finger</keyword>
<keyword evidence="4" id="KW-0808">Transferase</keyword>
<feature type="domain" description="Post-SET" evidence="11">
    <location>
        <begin position="1668"/>
        <end position="1684"/>
    </location>
</feature>
<dbReference type="Gene3D" id="2.170.270.10">
    <property type="entry name" value="SET domain"/>
    <property type="match status" value="1"/>
</dbReference>
<evidence type="ECO:0000259" key="8">
    <source>
        <dbReference type="PROSITE" id="PS50157"/>
    </source>
</evidence>
<keyword evidence="6" id="KW-0862">Zinc</keyword>
<proteinExistence type="predicted"/>
<name>A0AAV7DX06_ARIFI</name>
<dbReference type="EMBL" id="JAINDJ010000008">
    <property type="protein sequence ID" value="KAG9440863.1"/>
    <property type="molecule type" value="Genomic_DNA"/>
</dbReference>
<comment type="caution">
    <text evidence="12">The sequence shown here is derived from an EMBL/GenBank/DDBJ whole genome shotgun (WGS) entry which is preliminary data.</text>
</comment>
<feature type="domain" description="C2H2-type" evidence="8">
    <location>
        <begin position="1030"/>
        <end position="1053"/>
    </location>
</feature>
<evidence type="ECO:0008006" key="14">
    <source>
        <dbReference type="Google" id="ProtNLM"/>
    </source>
</evidence>
<dbReference type="PANTHER" id="PTHR47325">
    <property type="entry name" value="HISTONE-LYSINE N-METHYLTRANSFERASE SUVR5"/>
    <property type="match status" value="1"/>
</dbReference>
<dbReference type="GO" id="GO:0005694">
    <property type="term" value="C:chromosome"/>
    <property type="evidence" value="ECO:0007669"/>
    <property type="project" value="UniProtKB-SubCell"/>
</dbReference>
<organism evidence="12 13">
    <name type="scientific">Aristolochia fimbriata</name>
    <name type="common">White veined hardy Dutchman's pipe vine</name>
    <dbReference type="NCBI Taxonomy" id="158543"/>
    <lineage>
        <taxon>Eukaryota</taxon>
        <taxon>Viridiplantae</taxon>
        <taxon>Streptophyta</taxon>
        <taxon>Embryophyta</taxon>
        <taxon>Tracheophyta</taxon>
        <taxon>Spermatophyta</taxon>
        <taxon>Magnoliopsida</taxon>
        <taxon>Magnoliidae</taxon>
        <taxon>Piperales</taxon>
        <taxon>Aristolochiaceae</taxon>
        <taxon>Aristolochia</taxon>
    </lineage>
</organism>
<comment type="subcellular location">
    <subcellularLocation>
        <location evidence="1">Chromosome</location>
    </subcellularLocation>
</comment>
<dbReference type="SMART" id="SM00468">
    <property type="entry name" value="PreSET"/>
    <property type="match status" value="1"/>
</dbReference>
<evidence type="ECO:0000259" key="9">
    <source>
        <dbReference type="PROSITE" id="PS50280"/>
    </source>
</evidence>
<dbReference type="GO" id="GO:0042054">
    <property type="term" value="F:histone methyltransferase activity"/>
    <property type="evidence" value="ECO:0007669"/>
    <property type="project" value="InterPro"/>
</dbReference>
<evidence type="ECO:0000256" key="3">
    <source>
        <dbReference type="ARBA" id="ARBA00022603"/>
    </source>
</evidence>
<evidence type="ECO:0000313" key="13">
    <source>
        <dbReference type="Proteomes" id="UP000825729"/>
    </source>
</evidence>
<protein>
    <recommendedName>
        <fullName evidence="14">Histone-lysine N-methyltransferase SUVR5</fullName>
    </recommendedName>
</protein>
<keyword evidence="6" id="KW-0479">Metal-binding</keyword>
<dbReference type="SMART" id="SM00317">
    <property type="entry name" value="SET"/>
    <property type="match status" value="1"/>
</dbReference>
<reference evidence="12 13" key="1">
    <citation type="submission" date="2021-07" db="EMBL/GenBank/DDBJ databases">
        <title>The Aristolochia fimbriata genome: insights into angiosperm evolution, floral development and chemical biosynthesis.</title>
        <authorList>
            <person name="Jiao Y."/>
        </authorList>
    </citation>
    <scope>NUCLEOTIDE SEQUENCE [LARGE SCALE GENOMIC DNA]</scope>
    <source>
        <strain evidence="12">IBCAS-2021</strain>
        <tissue evidence="12">Leaf</tissue>
    </source>
</reference>
<dbReference type="PROSITE" id="PS50280">
    <property type="entry name" value="SET"/>
    <property type="match status" value="1"/>
</dbReference>
<dbReference type="GO" id="GO:0008270">
    <property type="term" value="F:zinc ion binding"/>
    <property type="evidence" value="ECO:0007669"/>
    <property type="project" value="UniProtKB-KW"/>
</dbReference>
<dbReference type="PANTHER" id="PTHR47325:SF1">
    <property type="entry name" value="HISTONE-LYSINE N-METHYLTRANSFERASE SUVR5"/>
    <property type="match status" value="1"/>
</dbReference>
<dbReference type="SMART" id="SM00355">
    <property type="entry name" value="ZnF_C2H2"/>
    <property type="match status" value="4"/>
</dbReference>
<dbReference type="Pfam" id="PF00856">
    <property type="entry name" value="SET"/>
    <property type="match status" value="1"/>
</dbReference>
<feature type="domain" description="C2H2-type" evidence="8">
    <location>
        <begin position="996"/>
        <end position="1024"/>
    </location>
</feature>
<dbReference type="Pfam" id="PF18868">
    <property type="entry name" value="zf-C2H2_3rep"/>
    <property type="match status" value="1"/>
</dbReference>
<dbReference type="PROSITE" id="PS50868">
    <property type="entry name" value="POST_SET"/>
    <property type="match status" value="1"/>
</dbReference>
<keyword evidence="3" id="KW-0489">Methyltransferase</keyword>
<accession>A0AAV7DX06</accession>
<feature type="domain" description="Pre-SET" evidence="10">
    <location>
        <begin position="1450"/>
        <end position="1526"/>
    </location>
</feature>
<dbReference type="InterPro" id="IPR007728">
    <property type="entry name" value="Pre-SET_dom"/>
</dbReference>
<evidence type="ECO:0000313" key="12">
    <source>
        <dbReference type="EMBL" id="KAG9440863.1"/>
    </source>
</evidence>
<keyword evidence="5" id="KW-0949">S-adenosyl-L-methionine</keyword>
<evidence type="ECO:0000256" key="2">
    <source>
        <dbReference type="ARBA" id="ARBA00022454"/>
    </source>
</evidence>
<evidence type="ECO:0000256" key="6">
    <source>
        <dbReference type="PROSITE-ProRule" id="PRU00042"/>
    </source>
</evidence>
<dbReference type="PROSITE" id="PS00028">
    <property type="entry name" value="ZINC_FINGER_C2H2_1"/>
    <property type="match status" value="4"/>
</dbReference>
<dbReference type="Gene3D" id="3.30.160.60">
    <property type="entry name" value="Classic Zinc Finger"/>
    <property type="match status" value="1"/>
</dbReference>
<feature type="domain" description="C2H2-type" evidence="8">
    <location>
        <begin position="1064"/>
        <end position="1092"/>
    </location>
</feature>
<feature type="region of interest" description="Disordered" evidence="7">
    <location>
        <begin position="538"/>
        <end position="572"/>
    </location>
</feature>
<keyword evidence="13" id="KW-1185">Reference proteome</keyword>
<dbReference type="InterPro" id="IPR013087">
    <property type="entry name" value="Znf_C2H2_type"/>
</dbReference>